<feature type="compositionally biased region" description="Basic and acidic residues" evidence="1">
    <location>
        <begin position="51"/>
        <end position="72"/>
    </location>
</feature>
<gene>
    <name evidence="2" type="ORF">SAMN04488101_101355</name>
</gene>
<protein>
    <submittedName>
        <fullName evidence="2">Uncharacterized protein</fullName>
    </submittedName>
</protein>
<dbReference type="OrthoDB" id="798795at2"/>
<name>A0A1W2AA28_9SPHI</name>
<keyword evidence="3" id="KW-1185">Reference proteome</keyword>
<evidence type="ECO:0000313" key="3">
    <source>
        <dbReference type="Proteomes" id="UP000192678"/>
    </source>
</evidence>
<dbReference type="AlphaFoldDB" id="A0A1W2AA28"/>
<feature type="region of interest" description="Disordered" evidence="1">
    <location>
        <begin position="30"/>
        <end position="72"/>
    </location>
</feature>
<reference evidence="2 3" key="1">
    <citation type="submission" date="2017-04" db="EMBL/GenBank/DDBJ databases">
        <authorList>
            <person name="Afonso C.L."/>
            <person name="Miller P.J."/>
            <person name="Scott M.A."/>
            <person name="Spackman E."/>
            <person name="Goraichik I."/>
            <person name="Dimitrov K.M."/>
            <person name="Suarez D.L."/>
            <person name="Swayne D.E."/>
        </authorList>
    </citation>
    <scope>NUCLEOTIDE SEQUENCE [LARGE SCALE GENOMIC DNA]</scope>
    <source>
        <strain evidence="2 3">DSM 19625</strain>
    </source>
</reference>
<dbReference type="RefSeq" id="WP_084286935.1">
    <property type="nucleotide sequence ID" value="NZ_FWYB01000001.1"/>
</dbReference>
<evidence type="ECO:0000313" key="2">
    <source>
        <dbReference type="EMBL" id="SMC57575.1"/>
    </source>
</evidence>
<dbReference type="EMBL" id="FWYB01000001">
    <property type="protein sequence ID" value="SMC57575.1"/>
    <property type="molecule type" value="Genomic_DNA"/>
</dbReference>
<sequence>MGFIKNALIGIALYEALKYILTKEQPSVTHLDSGDELMGGTDPEAPLIGKATDKDDPWKKSLANDDLRSPDS</sequence>
<evidence type="ECO:0000256" key="1">
    <source>
        <dbReference type="SAM" id="MobiDB-lite"/>
    </source>
</evidence>
<organism evidence="2 3">
    <name type="scientific">Pedobacter nyackensis</name>
    <dbReference type="NCBI Taxonomy" id="475255"/>
    <lineage>
        <taxon>Bacteria</taxon>
        <taxon>Pseudomonadati</taxon>
        <taxon>Bacteroidota</taxon>
        <taxon>Sphingobacteriia</taxon>
        <taxon>Sphingobacteriales</taxon>
        <taxon>Sphingobacteriaceae</taxon>
        <taxon>Pedobacter</taxon>
    </lineage>
</organism>
<dbReference type="Proteomes" id="UP000192678">
    <property type="component" value="Unassembled WGS sequence"/>
</dbReference>
<accession>A0A1W2AA28</accession>
<proteinExistence type="predicted"/>